<proteinExistence type="predicted"/>
<sequence>MTAEDENAMPRDIGNRRGKDERKRSKDEAIENTYGCSTFNHAPFTNIRNESPNRNAALHSLAQPPILMGGTLGKNQEEWNVFAK</sequence>
<reference evidence="2" key="1">
    <citation type="journal article" date="2023" name="Science">
        <title>Genome structures resolve the early diversification of teleost fishes.</title>
        <authorList>
            <person name="Parey E."/>
            <person name="Louis A."/>
            <person name="Montfort J."/>
            <person name="Bouchez O."/>
            <person name="Roques C."/>
            <person name="Iampietro C."/>
            <person name="Lluch J."/>
            <person name="Castinel A."/>
            <person name="Donnadieu C."/>
            <person name="Desvignes T."/>
            <person name="Floi Bucao C."/>
            <person name="Jouanno E."/>
            <person name="Wen M."/>
            <person name="Mejri S."/>
            <person name="Dirks R."/>
            <person name="Jansen H."/>
            <person name="Henkel C."/>
            <person name="Chen W.J."/>
            <person name="Zahm M."/>
            <person name="Cabau C."/>
            <person name="Klopp C."/>
            <person name="Thompson A.W."/>
            <person name="Robinson-Rechavi M."/>
            <person name="Braasch I."/>
            <person name="Lecointre G."/>
            <person name="Bobe J."/>
            <person name="Postlethwait J.H."/>
            <person name="Berthelot C."/>
            <person name="Roest Crollius H."/>
            <person name="Guiguen Y."/>
        </authorList>
    </citation>
    <scope>NUCLEOTIDE SEQUENCE</scope>
    <source>
        <strain evidence="2">Concon-B</strain>
    </source>
</reference>
<evidence type="ECO:0000256" key="1">
    <source>
        <dbReference type="SAM" id="MobiDB-lite"/>
    </source>
</evidence>
<protein>
    <submittedName>
        <fullName evidence="2">Uncharacterized protein</fullName>
    </submittedName>
</protein>
<accession>A0A9Q1DFL6</accession>
<dbReference type="Proteomes" id="UP001152803">
    <property type="component" value="Unassembled WGS sequence"/>
</dbReference>
<feature type="compositionally biased region" description="Basic and acidic residues" evidence="1">
    <location>
        <begin position="13"/>
        <end position="29"/>
    </location>
</feature>
<comment type="caution">
    <text evidence="2">The sequence shown here is derived from an EMBL/GenBank/DDBJ whole genome shotgun (WGS) entry which is preliminary data.</text>
</comment>
<feature type="region of interest" description="Disordered" evidence="1">
    <location>
        <begin position="1"/>
        <end position="29"/>
    </location>
</feature>
<evidence type="ECO:0000313" key="3">
    <source>
        <dbReference type="Proteomes" id="UP001152803"/>
    </source>
</evidence>
<dbReference type="AlphaFoldDB" id="A0A9Q1DFL6"/>
<name>A0A9Q1DFL6_CONCO</name>
<dbReference type="EMBL" id="JAFJMO010000008">
    <property type="protein sequence ID" value="KAJ8268818.1"/>
    <property type="molecule type" value="Genomic_DNA"/>
</dbReference>
<gene>
    <name evidence="2" type="ORF">COCON_G00114250</name>
</gene>
<evidence type="ECO:0000313" key="2">
    <source>
        <dbReference type="EMBL" id="KAJ8268818.1"/>
    </source>
</evidence>
<organism evidence="2 3">
    <name type="scientific">Conger conger</name>
    <name type="common">Conger eel</name>
    <name type="synonym">Muraena conger</name>
    <dbReference type="NCBI Taxonomy" id="82655"/>
    <lineage>
        <taxon>Eukaryota</taxon>
        <taxon>Metazoa</taxon>
        <taxon>Chordata</taxon>
        <taxon>Craniata</taxon>
        <taxon>Vertebrata</taxon>
        <taxon>Euteleostomi</taxon>
        <taxon>Actinopterygii</taxon>
        <taxon>Neopterygii</taxon>
        <taxon>Teleostei</taxon>
        <taxon>Anguilliformes</taxon>
        <taxon>Congridae</taxon>
        <taxon>Conger</taxon>
    </lineage>
</organism>
<keyword evidence="3" id="KW-1185">Reference proteome</keyword>